<keyword evidence="1" id="KW-0808">Transferase</keyword>
<dbReference type="GO" id="GO:0008168">
    <property type="term" value="F:methyltransferase activity"/>
    <property type="evidence" value="ECO:0007669"/>
    <property type="project" value="UniProtKB-KW"/>
</dbReference>
<proteinExistence type="predicted"/>
<dbReference type="CDD" id="cd02440">
    <property type="entry name" value="AdoMet_MTases"/>
    <property type="match status" value="1"/>
</dbReference>
<keyword evidence="2" id="KW-1185">Reference proteome</keyword>
<evidence type="ECO:0000313" key="2">
    <source>
        <dbReference type="Proteomes" id="UP000218785"/>
    </source>
</evidence>
<dbReference type="Pfam" id="PF13489">
    <property type="entry name" value="Methyltransf_23"/>
    <property type="match status" value="1"/>
</dbReference>
<dbReference type="EMBL" id="AP018248">
    <property type="protein sequence ID" value="BAZ01871.1"/>
    <property type="molecule type" value="Genomic_DNA"/>
</dbReference>
<name>A0A1Z4N845_9CYAN</name>
<sequence>MLKIAGYNMQKKTIQSFYENIYTDYLLEGLSEFDSYERNHVLRRIYQQSNGERLLDLGAGHGNISKFFLDQGYEVYGIEWTTAGAKKLCKIGVQAIQHDIEDIPYQYADNFFDEVFWGDNIEHLFFPEVVAKEIYRILKPGGRLVLSTPNHGWIINRLYYLFKGVPRRTEGHKIPIWEWQHIRYFNKVEIKRFLNYCGFRNNFGFYGAERRQPFAALSRYFPSIMGSVMVVEVRK</sequence>
<dbReference type="GO" id="GO:0032259">
    <property type="term" value="P:methylation"/>
    <property type="evidence" value="ECO:0007669"/>
    <property type="project" value="UniProtKB-KW"/>
</dbReference>
<dbReference type="Proteomes" id="UP000218785">
    <property type="component" value="Chromosome"/>
</dbReference>
<protein>
    <submittedName>
        <fullName evidence="1">Type 11 methyltransferase</fullName>
    </submittedName>
</protein>
<keyword evidence="1" id="KW-0489">Methyltransferase</keyword>
<dbReference type="RefSeq" id="WP_096581706.1">
    <property type="nucleotide sequence ID" value="NZ_CAWNJS010000001.1"/>
</dbReference>
<dbReference type="Gene3D" id="3.40.50.150">
    <property type="entry name" value="Vaccinia Virus protein VP39"/>
    <property type="match status" value="1"/>
</dbReference>
<reference evidence="1 2" key="1">
    <citation type="submission" date="2017-06" db="EMBL/GenBank/DDBJ databases">
        <title>Genome sequencing of cyanobaciteial culture collection at National Institute for Environmental Studies (NIES).</title>
        <authorList>
            <person name="Hirose Y."/>
            <person name="Shimura Y."/>
            <person name="Fujisawa T."/>
            <person name="Nakamura Y."/>
            <person name="Kawachi M."/>
        </authorList>
    </citation>
    <scope>NUCLEOTIDE SEQUENCE [LARGE SCALE GENOMIC DNA]</scope>
    <source>
        <strain evidence="1 2">NIES-37</strain>
    </source>
</reference>
<gene>
    <name evidence="1" type="ORF">NIES37_58780</name>
</gene>
<dbReference type="KEGG" id="ttq:NIES37_58780"/>
<dbReference type="InterPro" id="IPR029063">
    <property type="entry name" value="SAM-dependent_MTases_sf"/>
</dbReference>
<dbReference type="AlphaFoldDB" id="A0A1Z4N845"/>
<dbReference type="SUPFAM" id="SSF53335">
    <property type="entry name" value="S-adenosyl-L-methionine-dependent methyltransferases"/>
    <property type="match status" value="1"/>
</dbReference>
<dbReference type="PANTHER" id="PTHR43861">
    <property type="entry name" value="TRANS-ACONITATE 2-METHYLTRANSFERASE-RELATED"/>
    <property type="match status" value="1"/>
</dbReference>
<organism evidence="1 2">
    <name type="scientific">Tolypothrix tenuis PCC 7101</name>
    <dbReference type="NCBI Taxonomy" id="231146"/>
    <lineage>
        <taxon>Bacteria</taxon>
        <taxon>Bacillati</taxon>
        <taxon>Cyanobacteriota</taxon>
        <taxon>Cyanophyceae</taxon>
        <taxon>Nostocales</taxon>
        <taxon>Tolypothrichaceae</taxon>
        <taxon>Tolypothrix</taxon>
    </lineage>
</organism>
<evidence type="ECO:0000313" key="1">
    <source>
        <dbReference type="EMBL" id="BAZ01871.1"/>
    </source>
</evidence>
<accession>A0A1Z4N845</accession>